<evidence type="ECO:0000259" key="2">
    <source>
        <dbReference type="PROSITE" id="PS51462"/>
    </source>
</evidence>
<evidence type="ECO:0000313" key="3">
    <source>
        <dbReference type="EMBL" id="KGM13672.1"/>
    </source>
</evidence>
<evidence type="ECO:0000313" key="4">
    <source>
        <dbReference type="Proteomes" id="UP000054314"/>
    </source>
</evidence>
<dbReference type="InterPro" id="IPR000086">
    <property type="entry name" value="NUDIX_hydrolase_dom"/>
</dbReference>
<dbReference type="SUPFAM" id="SSF55811">
    <property type="entry name" value="Nudix"/>
    <property type="match status" value="1"/>
</dbReference>
<evidence type="ECO:0000256" key="1">
    <source>
        <dbReference type="ARBA" id="ARBA00022801"/>
    </source>
</evidence>
<keyword evidence="4" id="KW-1185">Reference proteome</keyword>
<dbReference type="Proteomes" id="UP000054314">
    <property type="component" value="Unassembled WGS sequence"/>
</dbReference>
<dbReference type="PANTHER" id="PTHR11839">
    <property type="entry name" value="UDP/ADP-SUGAR PYROPHOSPHATASE"/>
    <property type="match status" value="1"/>
</dbReference>
<dbReference type="GO" id="GO:0019693">
    <property type="term" value="P:ribose phosphate metabolic process"/>
    <property type="evidence" value="ECO:0007669"/>
    <property type="project" value="TreeGrafter"/>
</dbReference>
<dbReference type="GO" id="GO:0005829">
    <property type="term" value="C:cytosol"/>
    <property type="evidence" value="ECO:0007669"/>
    <property type="project" value="TreeGrafter"/>
</dbReference>
<organism evidence="3 4">
    <name type="scientific">Cellulomonas bogoriensis 69B4 = DSM 16987</name>
    <dbReference type="NCBI Taxonomy" id="1386082"/>
    <lineage>
        <taxon>Bacteria</taxon>
        <taxon>Bacillati</taxon>
        <taxon>Actinomycetota</taxon>
        <taxon>Actinomycetes</taxon>
        <taxon>Micrococcales</taxon>
        <taxon>Cellulomonadaceae</taxon>
        <taxon>Cellulomonas</taxon>
    </lineage>
</organism>
<dbReference type="PANTHER" id="PTHR11839:SF31">
    <property type="entry name" value="ADP-RIBOSE PYROPHOSPHATASE"/>
    <property type="match status" value="1"/>
</dbReference>
<dbReference type="InterPro" id="IPR015797">
    <property type="entry name" value="NUDIX_hydrolase-like_dom_sf"/>
</dbReference>
<comment type="caution">
    <text evidence="3">The sequence shown here is derived from an EMBL/GenBank/DDBJ whole genome shotgun (WGS) entry which is preliminary data.</text>
</comment>
<dbReference type="Pfam" id="PF00293">
    <property type="entry name" value="NUDIX"/>
    <property type="match status" value="1"/>
</dbReference>
<dbReference type="RefSeq" id="WP_035058662.1">
    <property type="nucleotide sequence ID" value="NZ_AXCZ01000030.1"/>
</dbReference>
<dbReference type="GO" id="GO:0006753">
    <property type="term" value="P:nucleoside phosphate metabolic process"/>
    <property type="evidence" value="ECO:0007669"/>
    <property type="project" value="TreeGrafter"/>
</dbReference>
<proteinExistence type="predicted"/>
<keyword evidence="1" id="KW-0378">Hydrolase</keyword>
<dbReference type="AlphaFoldDB" id="A0A0A0C153"/>
<name>A0A0A0C153_9CELL</name>
<accession>A0A0A0C153</accession>
<gene>
    <name evidence="3" type="ORF">N869_11720</name>
</gene>
<sequence>MADLRDAPGARRTVSSRTIHQGMVWDVVGEDVDLGEPGTVHREFVRHPGAVSVIVLDDEDRVLLLSQYRHPVRSVMWEPPAGLLDVEGEDPWTAARRELLEEADLEAGSWWVLADYVSSPGGSDETLRVFLARDVREVPEGRRHHRVAEESQIVCRWVPLDEAVTAVLAGQVRNPSAVVGVLAAATGRSRDWRDLRAPDVPLP</sequence>
<feature type="domain" description="Nudix hydrolase" evidence="2">
    <location>
        <begin position="45"/>
        <end position="185"/>
    </location>
</feature>
<protein>
    <submittedName>
        <fullName evidence="3">ADP-ribose pyrophosphatase</fullName>
    </submittedName>
</protein>
<dbReference type="Gene3D" id="3.90.79.10">
    <property type="entry name" value="Nucleoside Triphosphate Pyrophosphohydrolase"/>
    <property type="match status" value="1"/>
</dbReference>
<dbReference type="EMBL" id="AXCZ01000030">
    <property type="protein sequence ID" value="KGM13672.1"/>
    <property type="molecule type" value="Genomic_DNA"/>
</dbReference>
<dbReference type="PROSITE" id="PS51462">
    <property type="entry name" value="NUDIX"/>
    <property type="match status" value="1"/>
</dbReference>
<dbReference type="CDD" id="cd24158">
    <property type="entry name" value="NUDIX_ADPRase_Rv1700"/>
    <property type="match status" value="1"/>
</dbReference>
<reference evidence="3 4" key="1">
    <citation type="submission" date="2013-08" db="EMBL/GenBank/DDBJ databases">
        <title>Genome sequencing of Cellulomonas bogoriensis 69B4.</title>
        <authorList>
            <person name="Chen F."/>
            <person name="Li Y."/>
            <person name="Wang G."/>
        </authorList>
    </citation>
    <scope>NUCLEOTIDE SEQUENCE [LARGE SCALE GENOMIC DNA]</scope>
    <source>
        <strain evidence="3 4">69B4</strain>
    </source>
</reference>
<dbReference type="GO" id="GO:0016787">
    <property type="term" value="F:hydrolase activity"/>
    <property type="evidence" value="ECO:0007669"/>
    <property type="project" value="UniProtKB-KW"/>
</dbReference>